<evidence type="ECO:0000313" key="1">
    <source>
        <dbReference type="EMBL" id="MCF0041220.1"/>
    </source>
</evidence>
<proteinExistence type="predicted"/>
<evidence type="ECO:0000313" key="2">
    <source>
        <dbReference type="Proteomes" id="UP001139700"/>
    </source>
</evidence>
<accession>A0A9X1PCU8</accession>
<sequence length="106" mass="12001">MEGEIIQSFFNKSDDEISHGITIVGNKNRRVVKKRLAGRGGFRIYFFAYIVDSKVYLSYVYPKTGPQGKASLSKQFETMLISETADAIIADQLFLMSVKDGKLHFK</sequence>
<comment type="caution">
    <text evidence="1">The sequence shown here is derived from an EMBL/GenBank/DDBJ whole genome shotgun (WGS) entry which is preliminary data.</text>
</comment>
<dbReference type="Proteomes" id="UP001139700">
    <property type="component" value="Unassembled WGS sequence"/>
</dbReference>
<reference evidence="1" key="1">
    <citation type="submission" date="2021-12" db="EMBL/GenBank/DDBJ databases">
        <title>Novel species in genus Dyadobacter.</title>
        <authorList>
            <person name="Ma C."/>
        </authorList>
    </citation>
    <scope>NUCLEOTIDE SEQUENCE</scope>
    <source>
        <strain evidence="1">CY399</strain>
    </source>
</reference>
<protein>
    <submittedName>
        <fullName evidence="1">Uncharacterized protein</fullName>
    </submittedName>
</protein>
<organism evidence="1 2">
    <name type="scientific">Dyadobacter fanqingshengii</name>
    <dbReference type="NCBI Taxonomy" id="2906443"/>
    <lineage>
        <taxon>Bacteria</taxon>
        <taxon>Pseudomonadati</taxon>
        <taxon>Bacteroidota</taxon>
        <taxon>Cytophagia</taxon>
        <taxon>Cytophagales</taxon>
        <taxon>Spirosomataceae</taxon>
        <taxon>Dyadobacter</taxon>
    </lineage>
</organism>
<gene>
    <name evidence="1" type="ORF">LXM24_14050</name>
</gene>
<keyword evidence="2" id="KW-1185">Reference proteome</keyword>
<dbReference type="EMBL" id="JAJTTA010000002">
    <property type="protein sequence ID" value="MCF0041220.1"/>
    <property type="molecule type" value="Genomic_DNA"/>
</dbReference>
<dbReference type="AlphaFoldDB" id="A0A9X1PCU8"/>
<dbReference type="RefSeq" id="WP_234613787.1">
    <property type="nucleotide sequence ID" value="NZ_CP098806.1"/>
</dbReference>
<name>A0A9X1PCU8_9BACT</name>